<gene>
    <name evidence="1" type="ORF">PGCG_00034</name>
</gene>
<name>A0AC59EWL1_9VIRU</name>
<dbReference type="Proteomes" id="UP000204225">
    <property type="component" value="Segment"/>
</dbReference>
<evidence type="ECO:0000313" key="1">
    <source>
        <dbReference type="EMBL" id="AGM15346.1"/>
    </source>
</evidence>
<organism evidence="1 2">
    <name type="scientific">Phaeocystis globosa virus PgV-16T</name>
    <dbReference type="NCBI Taxonomy" id="3071227"/>
    <lineage>
        <taxon>Viruses</taxon>
        <taxon>Varidnaviria</taxon>
        <taxon>Bamfordvirae</taxon>
        <taxon>Nucleocytoviricota</taxon>
        <taxon>Megaviricetes</taxon>
        <taxon>Imitervirales</taxon>
        <taxon>Mesomimiviridae</taxon>
        <taxon>Tethysvirus</taxon>
        <taxon>Tethysvirus hollandense</taxon>
    </lineage>
</organism>
<keyword evidence="2" id="KW-1185">Reference proteome</keyword>
<sequence length="262" mass="30437">MCSSHNKKYYDILNIDTNSDIDAIKKAYRNLSLIYHPDKNNNATADMFNKITTAYKSLMEDPPLPTHIPSEYNNSSINVYTPPAKNPNNEDIIIYLDVVFEDSYHGAIVPINIKRTILNHDILKYEEEKIYVPLPKSIDCDEIITINNKGNCIDFKYSDVKIIIKLKEHEYFLRDGLNLIYCGNISFKESLVGIDFNIRHLNNKAYRIRNTNREIIHNNTTIVLRNLGFERDGFFGNLIIKFKIDYPKTLSPDTIQKLKEIL</sequence>
<accession>A0AC59EWL1</accession>
<reference evidence="1 2" key="1">
    <citation type="journal article" date="2013" name="Proc. Natl. Acad. Sci. U.S.A.">
        <title>Genome of Phaeocystis globosa virus PgV-16T highlights the common ancestry of the largest known DNA viruses infecting eukaryotes.</title>
        <authorList>
            <person name="Santini S."/>
            <person name="Jeudy S."/>
            <person name="Bartoli J."/>
            <person name="Poirot O."/>
            <person name="Lescot M."/>
            <person name="Abergel C."/>
            <person name="Barbe V."/>
            <person name="Wommack K.E."/>
            <person name="Noordeloos A.A."/>
            <person name="Brussaard C.P."/>
            <person name="Claverie J.M."/>
        </authorList>
    </citation>
    <scope>NUCLEOTIDE SEQUENCE [LARGE SCALE GENOMIC DNA]</scope>
    <source>
        <strain evidence="1 2">16T</strain>
    </source>
</reference>
<proteinExistence type="predicted"/>
<dbReference type="EMBL" id="KC662249">
    <property type="protein sequence ID" value="AGM15346.1"/>
    <property type="molecule type" value="Genomic_DNA"/>
</dbReference>
<evidence type="ECO:0000313" key="2">
    <source>
        <dbReference type="Proteomes" id="UP000204225"/>
    </source>
</evidence>
<protein>
    <submittedName>
        <fullName evidence="1">DnaJ superfamily</fullName>
    </submittedName>
</protein>